<dbReference type="CDD" id="cd15482">
    <property type="entry name" value="Sialidase_non-viral"/>
    <property type="match status" value="1"/>
</dbReference>
<dbReference type="EMBL" id="AYLO01000008">
    <property type="protein sequence ID" value="ESS73938.1"/>
    <property type="molecule type" value="Genomic_DNA"/>
</dbReference>
<proteinExistence type="predicted"/>
<accession>V5CAU7</accession>
<gene>
    <name evidence="1" type="ORF">MGMO_8c00750</name>
</gene>
<dbReference type="STRING" id="1116472.MGMO_8c00750"/>
<keyword evidence="2" id="KW-1185">Reference proteome</keyword>
<evidence type="ECO:0000313" key="1">
    <source>
        <dbReference type="EMBL" id="ESS73938.1"/>
    </source>
</evidence>
<comment type="caution">
    <text evidence="1">The sequence shown here is derived from an EMBL/GenBank/DDBJ whole genome shotgun (WGS) entry which is preliminary data.</text>
</comment>
<dbReference type="InterPro" id="IPR036278">
    <property type="entry name" value="Sialidase_sf"/>
</dbReference>
<dbReference type="RefSeq" id="WP_023493173.1">
    <property type="nucleotide sequence ID" value="NZ_AYLO01000008.1"/>
</dbReference>
<protein>
    <recommendedName>
        <fullName evidence="3">Exo-alpha-sialidase</fullName>
    </recommendedName>
</protein>
<evidence type="ECO:0000313" key="2">
    <source>
        <dbReference type="Proteomes" id="UP000017842"/>
    </source>
</evidence>
<dbReference type="eggNOG" id="COG4409">
    <property type="taxonomic scope" value="Bacteria"/>
</dbReference>
<dbReference type="AlphaFoldDB" id="V5CAU7"/>
<evidence type="ECO:0008006" key="3">
    <source>
        <dbReference type="Google" id="ProtNLM"/>
    </source>
</evidence>
<dbReference type="SUPFAM" id="SSF50939">
    <property type="entry name" value="Sialidases"/>
    <property type="match status" value="1"/>
</dbReference>
<organism evidence="1 2">
    <name type="scientific">Methyloglobulus morosus KoM1</name>
    <dbReference type="NCBI Taxonomy" id="1116472"/>
    <lineage>
        <taxon>Bacteria</taxon>
        <taxon>Pseudomonadati</taxon>
        <taxon>Pseudomonadota</taxon>
        <taxon>Gammaproteobacteria</taxon>
        <taxon>Methylococcales</taxon>
        <taxon>Methylococcaceae</taxon>
        <taxon>Methyloglobulus</taxon>
    </lineage>
</organism>
<dbReference type="PATRIC" id="fig|1116472.3.peg.252"/>
<sequence>MTETTIHLFAVGFKSRFSVRLFKHGSQLLKCMLLTCLVLPLISSCNLTNQVRLSTGTTNYSHYPDGGGLYVSAAFGPDGRLWRVVPEKHFIYVDVSSDLGKTFSAPVRINKESQQIKVSGENRPGIVVDRLGHIYIIYAAESNQPSTIFYSVSKDEGRNFSAPAPLSDNAADANTFQGRFGVDRKDKVFVFWHDERNRTDWRQAGNAIYFTTIDGNTGLSTPARKVSDTLCDCCRIATAFDKANQAVLFTRFIYPVGIRDHGLLKIQADNKEPLSWRVTFDNWVIEGCPEHGPALAISEDDRYHIAWFTQGSVRQGLFYAYSTDEGQHFSNPLAFGELKNLPSHPDILAQGQHIILTWTEFDGKQTQLKVMHSNDAGVTWLPAKSIGRLNSEADFPFLLNNKQGVFVSWNSKIDGYQLIHVN</sequence>
<name>V5CAU7_9GAMM</name>
<dbReference type="Proteomes" id="UP000017842">
    <property type="component" value="Unassembled WGS sequence"/>
</dbReference>
<reference evidence="1 2" key="1">
    <citation type="journal article" date="2013" name="Genome Announc.">
        <title>Draft Genome Sequence of the Methanotrophic Gammaproteobacterium Methyloglobulus morosus DSM 22980 Strain KoM1.</title>
        <authorList>
            <person name="Poehlein A."/>
            <person name="Deutzmann J.S."/>
            <person name="Daniel R."/>
            <person name="Simeonova D.D."/>
        </authorList>
    </citation>
    <scope>NUCLEOTIDE SEQUENCE [LARGE SCALE GENOMIC DNA]</scope>
    <source>
        <strain evidence="1 2">KoM1</strain>
    </source>
</reference>
<dbReference type="Gene3D" id="2.120.10.10">
    <property type="match status" value="2"/>
</dbReference>